<name>A0A2J6SW67_9HELO</name>
<dbReference type="OrthoDB" id="10032492at2759"/>
<keyword evidence="3" id="KW-0337">GPI-anchor biosynthesis</keyword>
<dbReference type="InterPro" id="IPR039545">
    <property type="entry name" value="PGAP2"/>
</dbReference>
<evidence type="ECO:0000313" key="12">
    <source>
        <dbReference type="Proteomes" id="UP000235371"/>
    </source>
</evidence>
<feature type="region of interest" description="Disordered" evidence="8">
    <location>
        <begin position="264"/>
        <end position="283"/>
    </location>
</feature>
<dbReference type="PANTHER" id="PTHR12892:SF11">
    <property type="entry name" value="POST-GPI ATTACHMENT TO PROTEINS FACTOR 2"/>
    <property type="match status" value="1"/>
</dbReference>
<dbReference type="GO" id="GO:0006506">
    <property type="term" value="P:GPI anchor biosynthetic process"/>
    <property type="evidence" value="ECO:0007669"/>
    <property type="project" value="UniProtKB-KW"/>
</dbReference>
<accession>A0A2J6SW67</accession>
<keyword evidence="12" id="KW-1185">Reference proteome</keyword>
<dbReference type="RefSeq" id="XP_024731817.1">
    <property type="nucleotide sequence ID" value="XM_024875509.1"/>
</dbReference>
<dbReference type="EMBL" id="KZ613856">
    <property type="protein sequence ID" value="PMD54913.1"/>
    <property type="molecule type" value="Genomic_DNA"/>
</dbReference>
<feature type="transmembrane region" description="Helical" evidence="9">
    <location>
        <begin position="106"/>
        <end position="124"/>
    </location>
</feature>
<evidence type="ECO:0000256" key="8">
    <source>
        <dbReference type="SAM" id="MobiDB-lite"/>
    </source>
</evidence>
<dbReference type="FunCoup" id="A0A2J6SW67">
    <property type="interactions" value="79"/>
</dbReference>
<feature type="transmembrane region" description="Helical" evidence="9">
    <location>
        <begin position="202"/>
        <end position="224"/>
    </location>
</feature>
<feature type="transmembrane region" description="Helical" evidence="9">
    <location>
        <begin position="68"/>
        <end position="86"/>
    </location>
</feature>
<dbReference type="GeneID" id="36583589"/>
<dbReference type="STRING" id="1095630.A0A2J6SW67"/>
<evidence type="ECO:0000256" key="5">
    <source>
        <dbReference type="ARBA" id="ARBA00022989"/>
    </source>
</evidence>
<evidence type="ECO:0000256" key="3">
    <source>
        <dbReference type="ARBA" id="ARBA00022502"/>
    </source>
</evidence>
<keyword evidence="5 9" id="KW-1133">Transmembrane helix</keyword>
<dbReference type="InterPro" id="IPR019402">
    <property type="entry name" value="CWH43_N"/>
</dbReference>
<feature type="transmembrane region" description="Helical" evidence="9">
    <location>
        <begin position="12"/>
        <end position="38"/>
    </location>
</feature>
<evidence type="ECO:0000256" key="6">
    <source>
        <dbReference type="ARBA" id="ARBA00023034"/>
    </source>
</evidence>
<gene>
    <name evidence="11" type="ORF">K444DRAFT_537974</name>
</gene>
<dbReference type="PANTHER" id="PTHR12892">
    <property type="entry name" value="FGF RECEPTOR ACTIVATING PROTEIN 1"/>
    <property type="match status" value="1"/>
</dbReference>
<comment type="similarity">
    <text evidence="2">Belongs to the PGAP2 family.</text>
</comment>
<dbReference type="GO" id="GO:0000139">
    <property type="term" value="C:Golgi membrane"/>
    <property type="evidence" value="ECO:0007669"/>
    <property type="project" value="UniProtKB-SubCell"/>
</dbReference>
<evidence type="ECO:0000256" key="2">
    <source>
        <dbReference type="ARBA" id="ARBA00007414"/>
    </source>
</evidence>
<feature type="domain" description="CWH43-like N-terminal" evidence="10">
    <location>
        <begin position="15"/>
        <end position="229"/>
    </location>
</feature>
<dbReference type="Proteomes" id="UP000235371">
    <property type="component" value="Unassembled WGS sequence"/>
</dbReference>
<dbReference type="InParanoid" id="A0A2J6SW67"/>
<feature type="transmembrane region" description="Helical" evidence="9">
    <location>
        <begin position="177"/>
        <end position="196"/>
    </location>
</feature>
<evidence type="ECO:0000256" key="1">
    <source>
        <dbReference type="ARBA" id="ARBA00004653"/>
    </source>
</evidence>
<evidence type="ECO:0000256" key="9">
    <source>
        <dbReference type="SAM" id="Phobius"/>
    </source>
</evidence>
<organism evidence="11 12">
    <name type="scientific">Hyaloscypha bicolor E</name>
    <dbReference type="NCBI Taxonomy" id="1095630"/>
    <lineage>
        <taxon>Eukaryota</taxon>
        <taxon>Fungi</taxon>
        <taxon>Dikarya</taxon>
        <taxon>Ascomycota</taxon>
        <taxon>Pezizomycotina</taxon>
        <taxon>Leotiomycetes</taxon>
        <taxon>Helotiales</taxon>
        <taxon>Hyaloscyphaceae</taxon>
        <taxon>Hyaloscypha</taxon>
        <taxon>Hyaloscypha bicolor</taxon>
    </lineage>
</organism>
<evidence type="ECO:0000256" key="4">
    <source>
        <dbReference type="ARBA" id="ARBA00022692"/>
    </source>
</evidence>
<keyword evidence="4 9" id="KW-0812">Transmembrane</keyword>
<dbReference type="AlphaFoldDB" id="A0A2J6SW67"/>
<evidence type="ECO:0000259" key="10">
    <source>
        <dbReference type="Pfam" id="PF10277"/>
    </source>
</evidence>
<protein>
    <recommendedName>
        <fullName evidence="10">CWH43-like N-terminal domain-containing protein</fullName>
    </recommendedName>
</protein>
<sequence length="283" mass="31720">MPAPHAHSWGSLIYVIIPLFSGCVWLAMLLGMLLWWTVEEGSPYLAPMRRNQTIAYISDVGAHSLQPLFIAMGTVSVVSFDIVFIAERWLRHRGKLAPNTSSLQKGLSICAIIAAMVGAIGLILLTCLNDLHHNKAHDACLVIFIAGYIISAIFICWEYQRLGIHHRQHRILRISFWIKLTFIFIELGLAIAFGVLGDKDHYNAAAVCEWVIALIYAFYVWSFAIDFIPAVRTRHYASKETELEMATAMEQDSRQRGWNGSAMEQGAYNGRVGQGAPEPARNF</sequence>
<evidence type="ECO:0000256" key="7">
    <source>
        <dbReference type="ARBA" id="ARBA00023136"/>
    </source>
</evidence>
<reference evidence="11 12" key="1">
    <citation type="submission" date="2016-04" db="EMBL/GenBank/DDBJ databases">
        <title>A degradative enzymes factory behind the ericoid mycorrhizal symbiosis.</title>
        <authorList>
            <consortium name="DOE Joint Genome Institute"/>
            <person name="Martino E."/>
            <person name="Morin E."/>
            <person name="Grelet G."/>
            <person name="Kuo A."/>
            <person name="Kohler A."/>
            <person name="Daghino S."/>
            <person name="Barry K."/>
            <person name="Choi C."/>
            <person name="Cichocki N."/>
            <person name="Clum A."/>
            <person name="Copeland A."/>
            <person name="Hainaut M."/>
            <person name="Haridas S."/>
            <person name="Labutti K."/>
            <person name="Lindquist E."/>
            <person name="Lipzen A."/>
            <person name="Khouja H.-R."/>
            <person name="Murat C."/>
            <person name="Ohm R."/>
            <person name="Olson A."/>
            <person name="Spatafora J."/>
            <person name="Veneault-Fourrey C."/>
            <person name="Henrissat B."/>
            <person name="Grigoriev I."/>
            <person name="Martin F."/>
            <person name="Perotto S."/>
        </authorList>
    </citation>
    <scope>NUCLEOTIDE SEQUENCE [LARGE SCALE GENOMIC DNA]</scope>
    <source>
        <strain evidence="11 12">E</strain>
    </source>
</reference>
<dbReference type="GO" id="GO:0005789">
    <property type="term" value="C:endoplasmic reticulum membrane"/>
    <property type="evidence" value="ECO:0007669"/>
    <property type="project" value="TreeGrafter"/>
</dbReference>
<evidence type="ECO:0000313" key="11">
    <source>
        <dbReference type="EMBL" id="PMD54913.1"/>
    </source>
</evidence>
<dbReference type="Pfam" id="PF10277">
    <property type="entry name" value="Frag1"/>
    <property type="match status" value="1"/>
</dbReference>
<feature type="transmembrane region" description="Helical" evidence="9">
    <location>
        <begin position="136"/>
        <end position="157"/>
    </location>
</feature>
<keyword evidence="6" id="KW-0333">Golgi apparatus</keyword>
<proteinExistence type="inferred from homology"/>
<comment type="subcellular location">
    <subcellularLocation>
        <location evidence="1">Golgi apparatus membrane</location>
        <topology evidence="1">Multi-pass membrane protein</topology>
    </subcellularLocation>
</comment>
<keyword evidence="7 9" id="KW-0472">Membrane</keyword>